<keyword evidence="2" id="KW-1185">Reference proteome</keyword>
<protein>
    <submittedName>
        <fullName evidence="1">Uncharacterized protein</fullName>
    </submittedName>
</protein>
<comment type="caution">
    <text evidence="1">The sequence shown here is derived from an EMBL/GenBank/DDBJ whole genome shotgun (WGS) entry which is preliminary data.</text>
</comment>
<evidence type="ECO:0000313" key="2">
    <source>
        <dbReference type="Proteomes" id="UP000228535"/>
    </source>
</evidence>
<proteinExistence type="predicted"/>
<gene>
    <name evidence="1" type="ORF">CLV45_1874</name>
</gene>
<name>A0A2M9BR90_9BACT</name>
<evidence type="ECO:0000313" key="1">
    <source>
        <dbReference type="EMBL" id="PJJ60447.1"/>
    </source>
</evidence>
<sequence length="206" mass="23411">MRELPLADGFRLQLKNGRDFEDFILFSSLQLLQDGQVVLRDTKTSYELNEPLYPLLLRNPAGGHDLVLEVTGRPGMNHGRVFRIRQGRVAGRENVPVFVAPAANLDQDPALEYAGYWRFFETWDEQPDGPPLTSYNPLVFYEHTRQGLRLDSSLTREVNQRIYGGFHGVAFREDLPQPVSIIGRLDDEVAQVKRRAAPPKSPHSTD</sequence>
<dbReference type="Proteomes" id="UP000228535">
    <property type="component" value="Unassembled WGS sequence"/>
</dbReference>
<dbReference type="AlphaFoldDB" id="A0A2M9BR90"/>
<dbReference type="EMBL" id="PGFA01000001">
    <property type="protein sequence ID" value="PJJ60447.1"/>
    <property type="molecule type" value="Genomic_DNA"/>
</dbReference>
<accession>A0A2M9BR90</accession>
<dbReference type="OrthoDB" id="894224at2"/>
<dbReference type="RefSeq" id="WP_100336096.1">
    <property type="nucleotide sequence ID" value="NZ_PGFA01000001.1"/>
</dbReference>
<reference evidence="1 2" key="1">
    <citation type="submission" date="2017-11" db="EMBL/GenBank/DDBJ databases">
        <title>Genomic Encyclopedia of Archaeal and Bacterial Type Strains, Phase II (KMG-II): From Individual Species to Whole Genera.</title>
        <authorList>
            <person name="Goeker M."/>
        </authorList>
    </citation>
    <scope>NUCLEOTIDE SEQUENCE [LARGE SCALE GENOMIC DNA]</scope>
    <source>
        <strain evidence="1 2">DSM 11115</strain>
    </source>
</reference>
<organism evidence="1 2">
    <name type="scientific">Hymenobacter chitinivorans DSM 11115</name>
    <dbReference type="NCBI Taxonomy" id="1121954"/>
    <lineage>
        <taxon>Bacteria</taxon>
        <taxon>Pseudomonadati</taxon>
        <taxon>Bacteroidota</taxon>
        <taxon>Cytophagia</taxon>
        <taxon>Cytophagales</taxon>
        <taxon>Hymenobacteraceae</taxon>
        <taxon>Hymenobacter</taxon>
    </lineage>
</organism>